<gene>
    <name evidence="1" type="ORF">PFISCL1PPCAC_24991</name>
</gene>
<reference evidence="1" key="1">
    <citation type="submission" date="2023-10" db="EMBL/GenBank/DDBJ databases">
        <title>Genome assembly of Pristionchus species.</title>
        <authorList>
            <person name="Yoshida K."/>
            <person name="Sommer R.J."/>
        </authorList>
    </citation>
    <scope>NUCLEOTIDE SEQUENCE</scope>
    <source>
        <strain evidence="1">RS5133</strain>
    </source>
</reference>
<keyword evidence="2" id="KW-1185">Reference proteome</keyword>
<feature type="non-terminal residue" evidence="1">
    <location>
        <position position="1"/>
    </location>
</feature>
<accession>A0AAV5WNI5</accession>
<dbReference type="EMBL" id="BTSY01000006">
    <property type="protein sequence ID" value="GMT33694.1"/>
    <property type="molecule type" value="Genomic_DNA"/>
</dbReference>
<organism evidence="1 2">
    <name type="scientific">Pristionchus fissidentatus</name>
    <dbReference type="NCBI Taxonomy" id="1538716"/>
    <lineage>
        <taxon>Eukaryota</taxon>
        <taxon>Metazoa</taxon>
        <taxon>Ecdysozoa</taxon>
        <taxon>Nematoda</taxon>
        <taxon>Chromadorea</taxon>
        <taxon>Rhabditida</taxon>
        <taxon>Rhabditina</taxon>
        <taxon>Diplogasteromorpha</taxon>
        <taxon>Diplogasteroidea</taxon>
        <taxon>Neodiplogasteridae</taxon>
        <taxon>Pristionchus</taxon>
    </lineage>
</organism>
<name>A0AAV5WNI5_9BILA</name>
<sequence>EELGVQIKYKSLGLNFIEVLQPSVLNFAQRSQKPIKQVQTAFFTPNLSILMELPRMSLLTLRYCEGFSDQDVIDIARKEHKYMSIPCNLSDPTILCRLIKIVQASKHIVQLNVDVSTSYFHRFLASIQLREVRNKLVDISTSNSPIDLFKFNRYHINYYLDCGSCYVNIHAFERGESWYRNVTIINEKLSFDLHPSHSFNLERL</sequence>
<comment type="caution">
    <text evidence="1">The sequence shown here is derived from an EMBL/GenBank/DDBJ whole genome shotgun (WGS) entry which is preliminary data.</text>
</comment>
<dbReference type="Proteomes" id="UP001432322">
    <property type="component" value="Unassembled WGS sequence"/>
</dbReference>
<evidence type="ECO:0000313" key="2">
    <source>
        <dbReference type="Proteomes" id="UP001432322"/>
    </source>
</evidence>
<dbReference type="AlphaFoldDB" id="A0AAV5WNI5"/>
<proteinExistence type="predicted"/>
<evidence type="ECO:0000313" key="1">
    <source>
        <dbReference type="EMBL" id="GMT33694.1"/>
    </source>
</evidence>
<protein>
    <submittedName>
        <fullName evidence="1">Uncharacterized protein</fullName>
    </submittedName>
</protein>